<dbReference type="AlphaFoldDB" id="A0A2P6Q750"/>
<feature type="region of interest" description="Disordered" evidence="1">
    <location>
        <begin position="38"/>
        <end position="60"/>
    </location>
</feature>
<gene>
    <name evidence="3" type="ORF">RchiOBHm_Chr5g0020041</name>
</gene>
<feature type="signal peptide" evidence="2">
    <location>
        <begin position="1"/>
        <end position="19"/>
    </location>
</feature>
<reference evidence="3 4" key="1">
    <citation type="journal article" date="2018" name="Nat. Genet.">
        <title>The Rosa genome provides new insights in the design of modern roses.</title>
        <authorList>
            <person name="Bendahmane M."/>
        </authorList>
    </citation>
    <scope>NUCLEOTIDE SEQUENCE [LARGE SCALE GENOMIC DNA]</scope>
    <source>
        <strain evidence="4">cv. Old Blush</strain>
    </source>
</reference>
<keyword evidence="4" id="KW-1185">Reference proteome</keyword>
<feature type="chain" id="PRO_5015151440" evidence="2">
    <location>
        <begin position="20"/>
        <end position="60"/>
    </location>
</feature>
<evidence type="ECO:0000256" key="1">
    <source>
        <dbReference type="SAM" id="MobiDB-lite"/>
    </source>
</evidence>
<evidence type="ECO:0000313" key="3">
    <source>
        <dbReference type="EMBL" id="PRQ30015.1"/>
    </source>
</evidence>
<accession>A0A2P6Q750</accession>
<proteinExistence type="predicted"/>
<dbReference type="EMBL" id="PDCK01000043">
    <property type="protein sequence ID" value="PRQ30015.1"/>
    <property type="molecule type" value="Genomic_DNA"/>
</dbReference>
<comment type="caution">
    <text evidence="3">The sequence shown here is derived from an EMBL/GenBank/DDBJ whole genome shotgun (WGS) entry which is preliminary data.</text>
</comment>
<keyword evidence="2" id="KW-0732">Signal</keyword>
<dbReference type="Gramene" id="PRQ30015">
    <property type="protein sequence ID" value="PRQ30015"/>
    <property type="gene ID" value="RchiOBHm_Chr5g0020041"/>
</dbReference>
<dbReference type="Proteomes" id="UP000238479">
    <property type="component" value="Chromosome 5"/>
</dbReference>
<name>A0A2P6Q750_ROSCH</name>
<sequence length="60" mass="7007">MQALAKTLIIFFSSHLTEATWSSRLVYWFLTRRRRSLSPSRFQGGSTPHLSIWSRDEGVH</sequence>
<protein>
    <submittedName>
        <fullName evidence="3">Uncharacterized protein</fullName>
    </submittedName>
</protein>
<evidence type="ECO:0000313" key="4">
    <source>
        <dbReference type="Proteomes" id="UP000238479"/>
    </source>
</evidence>
<organism evidence="3 4">
    <name type="scientific">Rosa chinensis</name>
    <name type="common">China rose</name>
    <dbReference type="NCBI Taxonomy" id="74649"/>
    <lineage>
        <taxon>Eukaryota</taxon>
        <taxon>Viridiplantae</taxon>
        <taxon>Streptophyta</taxon>
        <taxon>Embryophyta</taxon>
        <taxon>Tracheophyta</taxon>
        <taxon>Spermatophyta</taxon>
        <taxon>Magnoliopsida</taxon>
        <taxon>eudicotyledons</taxon>
        <taxon>Gunneridae</taxon>
        <taxon>Pentapetalae</taxon>
        <taxon>rosids</taxon>
        <taxon>fabids</taxon>
        <taxon>Rosales</taxon>
        <taxon>Rosaceae</taxon>
        <taxon>Rosoideae</taxon>
        <taxon>Rosoideae incertae sedis</taxon>
        <taxon>Rosa</taxon>
    </lineage>
</organism>
<evidence type="ECO:0000256" key="2">
    <source>
        <dbReference type="SAM" id="SignalP"/>
    </source>
</evidence>